<accession>A0AAD1UBF6</accession>
<feature type="signal peptide" evidence="6">
    <location>
        <begin position="1"/>
        <end position="16"/>
    </location>
</feature>
<keyword evidence="8" id="KW-1185">Reference proteome</keyword>
<keyword evidence="2" id="KW-0645">Protease</keyword>
<dbReference type="InterPro" id="IPR029058">
    <property type="entry name" value="AB_hydrolase_fold"/>
</dbReference>
<dbReference type="AlphaFoldDB" id="A0AAD1UBF6"/>
<protein>
    <submittedName>
        <fullName evidence="7">Uncharacterized protein</fullName>
    </submittedName>
</protein>
<sequence>MKLIAIALCLLALSSAKLWKNQMEDDKLFETEENSNVFWYDQRLDHFNPQQEGTFKQRYYDIDQYWDPETGPLFLYICGEGTCRQPADNSFVVNLAKKFNGRVLALEHRFYGETQPTEDWSTENLRFLTPDQGLADLAQFATEKSREFSEKHGIPHRRWICVGGSYPGALSAWFRYKYPHVAFASLSSSGVVKAIADYHEYDEQVFFSTSKSGSECPERFIKAHKYIESIVNSDNRIEAFKTFGYDKDMVDGEFYYFIGDLVAGPAQYGGRTDFCNGLMAVEDDMDQIIEYLVNFAKQGGMNLETYTAEFTANTTIDYSKNMRQWTYQTCANLGYFQTPAKAEGVPPMRPANIELDFWEDFCERTFGINIFPDADHWNSRYGAKTPAATKIIFTNGGEDPWQHASVTETDNPHLIPIVIDCDDCAHCVDLHGDFPTDAPELTEARSRIADIFEKWIQDEYTMEKTFPSEAMANLRELLSK</sequence>
<dbReference type="PANTHER" id="PTHR11010:SF11">
    <property type="entry name" value="THYMUS-SPECIFIC SERINE PROTEASE"/>
    <property type="match status" value="1"/>
</dbReference>
<dbReference type="SUPFAM" id="SSF53474">
    <property type="entry name" value="alpha/beta-Hydrolases"/>
    <property type="match status" value="1"/>
</dbReference>
<dbReference type="InterPro" id="IPR008758">
    <property type="entry name" value="Peptidase_S28"/>
</dbReference>
<reference evidence="7" key="1">
    <citation type="submission" date="2023-07" db="EMBL/GenBank/DDBJ databases">
        <authorList>
            <consortium name="AG Swart"/>
            <person name="Singh M."/>
            <person name="Singh A."/>
            <person name="Seah K."/>
            <person name="Emmerich C."/>
        </authorList>
    </citation>
    <scope>NUCLEOTIDE SEQUENCE</scope>
    <source>
        <strain evidence="7">DP1</strain>
    </source>
</reference>
<comment type="similarity">
    <text evidence="1">Belongs to the peptidase S28 family.</text>
</comment>
<evidence type="ECO:0000256" key="5">
    <source>
        <dbReference type="ARBA" id="ARBA00023180"/>
    </source>
</evidence>
<dbReference type="Pfam" id="PF05577">
    <property type="entry name" value="Peptidase_S28"/>
    <property type="match status" value="1"/>
</dbReference>
<proteinExistence type="inferred from homology"/>
<evidence type="ECO:0000256" key="1">
    <source>
        <dbReference type="ARBA" id="ARBA00011079"/>
    </source>
</evidence>
<dbReference type="EMBL" id="CAMPGE010003267">
    <property type="protein sequence ID" value="CAI2362093.1"/>
    <property type="molecule type" value="Genomic_DNA"/>
</dbReference>
<evidence type="ECO:0000256" key="6">
    <source>
        <dbReference type="SAM" id="SignalP"/>
    </source>
</evidence>
<keyword evidence="3 6" id="KW-0732">Signal</keyword>
<dbReference type="Gene3D" id="3.40.50.1820">
    <property type="entry name" value="alpha/beta hydrolase"/>
    <property type="match status" value="1"/>
</dbReference>
<dbReference type="Proteomes" id="UP001295684">
    <property type="component" value="Unassembled WGS sequence"/>
</dbReference>
<evidence type="ECO:0000256" key="2">
    <source>
        <dbReference type="ARBA" id="ARBA00022670"/>
    </source>
</evidence>
<dbReference type="PANTHER" id="PTHR11010">
    <property type="entry name" value="PROTEASE S28 PRO-X CARBOXYPEPTIDASE-RELATED"/>
    <property type="match status" value="1"/>
</dbReference>
<organism evidence="7 8">
    <name type="scientific">Euplotes crassus</name>
    <dbReference type="NCBI Taxonomy" id="5936"/>
    <lineage>
        <taxon>Eukaryota</taxon>
        <taxon>Sar</taxon>
        <taxon>Alveolata</taxon>
        <taxon>Ciliophora</taxon>
        <taxon>Intramacronucleata</taxon>
        <taxon>Spirotrichea</taxon>
        <taxon>Hypotrichia</taxon>
        <taxon>Euplotida</taxon>
        <taxon>Euplotidae</taxon>
        <taxon>Moneuplotes</taxon>
    </lineage>
</organism>
<dbReference type="GO" id="GO:0070008">
    <property type="term" value="F:serine-type exopeptidase activity"/>
    <property type="evidence" value="ECO:0007669"/>
    <property type="project" value="InterPro"/>
</dbReference>
<evidence type="ECO:0000256" key="3">
    <source>
        <dbReference type="ARBA" id="ARBA00022729"/>
    </source>
</evidence>
<dbReference type="GO" id="GO:0006508">
    <property type="term" value="P:proteolysis"/>
    <property type="evidence" value="ECO:0007669"/>
    <property type="project" value="UniProtKB-KW"/>
</dbReference>
<keyword evidence="5" id="KW-0325">Glycoprotein</keyword>
<dbReference type="InterPro" id="IPR042269">
    <property type="entry name" value="Ser_carbopepase_S28_SKS"/>
</dbReference>
<dbReference type="GO" id="GO:0008239">
    <property type="term" value="F:dipeptidyl-peptidase activity"/>
    <property type="evidence" value="ECO:0007669"/>
    <property type="project" value="TreeGrafter"/>
</dbReference>
<feature type="chain" id="PRO_5042063600" evidence="6">
    <location>
        <begin position="17"/>
        <end position="480"/>
    </location>
</feature>
<gene>
    <name evidence="7" type="ORF">ECRASSUSDP1_LOCUS3411</name>
</gene>
<name>A0AAD1UBF6_EUPCR</name>
<keyword evidence="4" id="KW-0378">Hydrolase</keyword>
<evidence type="ECO:0000313" key="8">
    <source>
        <dbReference type="Proteomes" id="UP001295684"/>
    </source>
</evidence>
<evidence type="ECO:0000313" key="7">
    <source>
        <dbReference type="EMBL" id="CAI2362093.1"/>
    </source>
</evidence>
<dbReference type="Gene3D" id="1.20.120.980">
    <property type="entry name" value="Serine carboxypeptidase S28, SKS domain"/>
    <property type="match status" value="1"/>
</dbReference>
<evidence type="ECO:0000256" key="4">
    <source>
        <dbReference type="ARBA" id="ARBA00022801"/>
    </source>
</evidence>
<comment type="caution">
    <text evidence="7">The sequence shown here is derived from an EMBL/GenBank/DDBJ whole genome shotgun (WGS) entry which is preliminary data.</text>
</comment>